<proteinExistence type="predicted"/>
<evidence type="ECO:0000256" key="1">
    <source>
        <dbReference type="SAM" id="MobiDB-lite"/>
    </source>
</evidence>
<dbReference type="InterPro" id="IPR001611">
    <property type="entry name" value="Leu-rich_rpt"/>
</dbReference>
<name>A0A9P3CDQ1_9PEZI</name>
<dbReference type="PANTHER" id="PTHR46282:SF1">
    <property type="entry name" value="LEUCINE-RICH REPEAT-CONTAINING PROTEIN 72-LIKE"/>
    <property type="match status" value="1"/>
</dbReference>
<dbReference type="Gene3D" id="3.80.10.10">
    <property type="entry name" value="Ribonuclease Inhibitor"/>
    <property type="match status" value="3"/>
</dbReference>
<sequence>MSSHYIGQRLSLKGQLCTVQFVGAVQNKSGEWLGVEWDDTARGKHNGTHEGVKYFECRSNSPTTASFLRPNQPWDKSRTFYQALHEKYMSDDASNLGATVYFSTKQAEEVGFQKFAKRQAALQGIHVLILDRMRIRHVSKNEDDAIRETCKDITELALSSNLFESLDEILNLIALLPKLSHLILDGNRFRVDTGSGAGDFPRVSSLSLSNTLLHQSGELLAPTVVRHFSRMKTLTIANDELQDTVSLSPADLPDTLISLDLANNNFTALTDLRELDSRTHLAKLNLEKCQIKSRGQIESPISSSVVEVDLAHNAINSWGVIDALPSAFPAMKQLRTTGNPIYKDIKSATGKPLMAEDGYMLTIARLPQLEMLNYSKITEKERLNAEKYYLNEITAELAGTAPEKRAEVLRRHSRWNALCEEYGEPSIPDQPKADSIDPRSLAARLVDVTFVITDHSDWQVKIPKSFNIYSVPGMVGKKLSVMPLELRLIWETGERDPIGLNQDQTGIEEWDSDEEGDGDDIKIGESSAAREVELVAGTRTLGTYIEGREARVRVERKS</sequence>
<dbReference type="Pfam" id="PF01302">
    <property type="entry name" value="CAP_GLY"/>
    <property type="match status" value="1"/>
</dbReference>
<dbReference type="GeneID" id="68289768"/>
<dbReference type="SUPFAM" id="SSF52047">
    <property type="entry name" value="RNI-like"/>
    <property type="match status" value="1"/>
</dbReference>
<dbReference type="InterPro" id="IPR000938">
    <property type="entry name" value="CAP-Gly_domain"/>
</dbReference>
<dbReference type="RefSeq" id="XP_044655358.1">
    <property type="nucleotide sequence ID" value="XM_044799423.1"/>
</dbReference>
<evidence type="ECO:0000313" key="4">
    <source>
        <dbReference type="Proteomes" id="UP000825890"/>
    </source>
</evidence>
<comment type="caution">
    <text evidence="3">The sequence shown here is derived from an EMBL/GenBank/DDBJ whole genome shotgun (WGS) entry which is preliminary data.</text>
</comment>
<keyword evidence="4" id="KW-1185">Reference proteome</keyword>
<dbReference type="Proteomes" id="UP000825890">
    <property type="component" value="Unassembled WGS sequence"/>
</dbReference>
<dbReference type="SMART" id="SM01052">
    <property type="entry name" value="CAP_GLY"/>
    <property type="match status" value="1"/>
</dbReference>
<dbReference type="Gene3D" id="2.30.30.190">
    <property type="entry name" value="CAP Gly-rich-like domain"/>
    <property type="match status" value="1"/>
</dbReference>
<reference evidence="3 4" key="1">
    <citation type="submission" date="2021-01" db="EMBL/GenBank/DDBJ databases">
        <title>Cercospora kikuchii MAFF 305040 whole genome shotgun sequence.</title>
        <authorList>
            <person name="Kashiwa T."/>
            <person name="Suzuki T."/>
        </authorList>
    </citation>
    <scope>NUCLEOTIDE SEQUENCE [LARGE SCALE GENOMIC DNA]</scope>
    <source>
        <strain evidence="3 4">MAFF 305040</strain>
    </source>
</reference>
<protein>
    <recommendedName>
        <fullName evidence="2">CAP-Gly domain-containing protein</fullName>
    </recommendedName>
</protein>
<dbReference type="AlphaFoldDB" id="A0A9P3CDQ1"/>
<dbReference type="EMBL" id="BOLY01000002">
    <property type="protein sequence ID" value="GIZ40871.1"/>
    <property type="molecule type" value="Genomic_DNA"/>
</dbReference>
<feature type="domain" description="CAP-Gly" evidence="2">
    <location>
        <begin position="23"/>
        <end position="69"/>
    </location>
</feature>
<dbReference type="InterPro" id="IPR036859">
    <property type="entry name" value="CAP-Gly_dom_sf"/>
</dbReference>
<evidence type="ECO:0000313" key="3">
    <source>
        <dbReference type="EMBL" id="GIZ40871.1"/>
    </source>
</evidence>
<dbReference type="InterPro" id="IPR043313">
    <property type="entry name" value="LRMDA"/>
</dbReference>
<feature type="compositionally biased region" description="Acidic residues" evidence="1">
    <location>
        <begin position="506"/>
        <end position="518"/>
    </location>
</feature>
<dbReference type="OrthoDB" id="5273213at2759"/>
<organism evidence="3 4">
    <name type="scientific">Cercospora kikuchii</name>
    <dbReference type="NCBI Taxonomy" id="84275"/>
    <lineage>
        <taxon>Eukaryota</taxon>
        <taxon>Fungi</taxon>
        <taxon>Dikarya</taxon>
        <taxon>Ascomycota</taxon>
        <taxon>Pezizomycotina</taxon>
        <taxon>Dothideomycetes</taxon>
        <taxon>Dothideomycetidae</taxon>
        <taxon>Mycosphaerellales</taxon>
        <taxon>Mycosphaerellaceae</taxon>
        <taxon>Cercospora</taxon>
    </lineage>
</organism>
<dbReference type="PANTHER" id="PTHR46282">
    <property type="entry name" value="LEUCINE-RICH MELANOCYTE DIFFERENTIATION-ASSOCIATED PROTEIN"/>
    <property type="match status" value="1"/>
</dbReference>
<dbReference type="PROSITE" id="PS00845">
    <property type="entry name" value="CAP_GLY_1"/>
    <property type="match status" value="1"/>
</dbReference>
<gene>
    <name evidence="3" type="ORF">CKM354_000419300</name>
</gene>
<accession>A0A9P3CDQ1</accession>
<feature type="region of interest" description="Disordered" evidence="1">
    <location>
        <begin position="500"/>
        <end position="522"/>
    </location>
</feature>
<dbReference type="InterPro" id="IPR032675">
    <property type="entry name" value="LRR_dom_sf"/>
</dbReference>
<evidence type="ECO:0000259" key="2">
    <source>
        <dbReference type="PROSITE" id="PS50245"/>
    </source>
</evidence>
<dbReference type="PROSITE" id="PS51450">
    <property type="entry name" value="LRR"/>
    <property type="match status" value="1"/>
</dbReference>
<dbReference type="PROSITE" id="PS50245">
    <property type="entry name" value="CAP_GLY_2"/>
    <property type="match status" value="1"/>
</dbReference>
<dbReference type="SUPFAM" id="SSF74924">
    <property type="entry name" value="Cap-Gly domain"/>
    <property type="match status" value="1"/>
</dbReference>